<dbReference type="OMA" id="GDRMTEN"/>
<dbReference type="InParanoid" id="E4UZK9"/>
<dbReference type="AlphaFoldDB" id="E4UZK9"/>
<gene>
    <name evidence="2" type="ORF">MGYG_06535</name>
</gene>
<protein>
    <submittedName>
        <fullName evidence="2">Uncharacterized protein</fullName>
    </submittedName>
</protein>
<dbReference type="VEuPathDB" id="FungiDB:MGYG_06535"/>
<evidence type="ECO:0000256" key="1">
    <source>
        <dbReference type="SAM" id="MobiDB-lite"/>
    </source>
</evidence>
<name>E4UZK9_ARTGP</name>
<dbReference type="Proteomes" id="UP000002669">
    <property type="component" value="Unassembled WGS sequence"/>
</dbReference>
<evidence type="ECO:0000313" key="2">
    <source>
        <dbReference type="EMBL" id="EFR03539.1"/>
    </source>
</evidence>
<dbReference type="eggNOG" id="ENOG502ST9Y">
    <property type="taxonomic scope" value="Eukaryota"/>
</dbReference>
<reference evidence="3" key="1">
    <citation type="journal article" date="2012" name="MBio">
        <title>Comparative genome analysis of Trichophyton rubrum and related dermatophytes reveals candidate genes involved in infection.</title>
        <authorList>
            <person name="Martinez D.A."/>
            <person name="Oliver B.G."/>
            <person name="Graeser Y."/>
            <person name="Goldberg J.M."/>
            <person name="Li W."/>
            <person name="Martinez-Rossi N.M."/>
            <person name="Monod M."/>
            <person name="Shelest E."/>
            <person name="Barton R.C."/>
            <person name="Birch E."/>
            <person name="Brakhage A.A."/>
            <person name="Chen Z."/>
            <person name="Gurr S.J."/>
            <person name="Heiman D."/>
            <person name="Heitman J."/>
            <person name="Kosti I."/>
            <person name="Rossi A."/>
            <person name="Saif S."/>
            <person name="Samalova M."/>
            <person name="Saunders C.W."/>
            <person name="Shea T."/>
            <person name="Summerbell R.C."/>
            <person name="Xu J."/>
            <person name="Young S."/>
            <person name="Zeng Q."/>
            <person name="Birren B.W."/>
            <person name="Cuomo C.A."/>
            <person name="White T.C."/>
        </authorList>
    </citation>
    <scope>NUCLEOTIDE SEQUENCE [LARGE SCALE GENOMIC DNA]</scope>
    <source>
        <strain evidence="3">ATCC MYA-4604 / CBS 118893</strain>
    </source>
</reference>
<sequence length="368" mass="40564">MMWKPSLFDDSDGEVTAVHADDETSPYLLDDLDAFESCLSSMGSMRSTKENAVTPLTPVTVKSAFDLNETLVDGVGSADDLIHHRGSGNSLNTTDSDDDEFFTSSSSPPTPAKALPWDGYISWTDTMANTDFSKLEGRASGFGSSVELVAHGLVYTPRFDDKDAYRTVLLTKLPLDVDMRTLLSAIRGGAVFSAHIMNMEEFAGYHMGVVTFVRGKAASAYVNFAINHGVYFNDARVNVCLSKTPTYPIPKAMQNNIVNQLFSRCLVIQGDRDPNRYSYIAKNLKNKIRLDFEMGDRMTENAEETEINIRFSSIRAADNAYGILRSLLRECTVSFALDPCAQPLPGAEVDEESEDKCTIELACADPWM</sequence>
<dbReference type="HOGENOM" id="CLU_065013_0_0_1"/>
<feature type="region of interest" description="Disordered" evidence="1">
    <location>
        <begin position="86"/>
        <end position="110"/>
    </location>
</feature>
<dbReference type="STRING" id="535722.E4UZK9"/>
<keyword evidence="3" id="KW-1185">Reference proteome</keyword>
<dbReference type="CDD" id="cd12261">
    <property type="entry name" value="RRM1_3_MRN1"/>
    <property type="match status" value="1"/>
</dbReference>
<evidence type="ECO:0000313" key="3">
    <source>
        <dbReference type="Proteomes" id="UP000002669"/>
    </source>
</evidence>
<dbReference type="EMBL" id="DS989826">
    <property type="protein sequence ID" value="EFR03539.1"/>
    <property type="molecule type" value="Genomic_DNA"/>
</dbReference>
<accession>E4UZK9</accession>
<proteinExistence type="predicted"/>
<organism evidence="3">
    <name type="scientific">Arthroderma gypseum (strain ATCC MYA-4604 / CBS 118893)</name>
    <name type="common">Microsporum gypseum</name>
    <dbReference type="NCBI Taxonomy" id="535722"/>
    <lineage>
        <taxon>Eukaryota</taxon>
        <taxon>Fungi</taxon>
        <taxon>Dikarya</taxon>
        <taxon>Ascomycota</taxon>
        <taxon>Pezizomycotina</taxon>
        <taxon>Eurotiomycetes</taxon>
        <taxon>Eurotiomycetidae</taxon>
        <taxon>Onygenales</taxon>
        <taxon>Arthrodermataceae</taxon>
        <taxon>Nannizzia</taxon>
    </lineage>
</organism>
<dbReference type="RefSeq" id="XP_003171993.1">
    <property type="nucleotide sequence ID" value="XM_003171945.1"/>
</dbReference>
<dbReference type="GeneID" id="10027253"/>
<dbReference type="OrthoDB" id="5244622at2759"/>